<protein>
    <recommendedName>
        <fullName evidence="1">magnesium chelatase</fullName>
        <ecNumber evidence="1">6.6.1.1</ecNumber>
    </recommendedName>
</protein>
<dbReference type="InterPro" id="IPR002035">
    <property type="entry name" value="VWF_A"/>
</dbReference>
<dbReference type="Pfam" id="PF17863">
    <property type="entry name" value="AAA_lid_2"/>
    <property type="match status" value="1"/>
</dbReference>
<reference evidence="5 6" key="1">
    <citation type="journal article" date="2011" name="Science">
        <title>The Selaginella genome identifies genetic changes associated with the evolution of vascular plants.</title>
        <authorList>
            <person name="Banks J.A."/>
            <person name="Nishiyama T."/>
            <person name="Hasebe M."/>
            <person name="Bowman J.L."/>
            <person name="Gribskov M."/>
            <person name="dePamphilis C."/>
            <person name="Albert V.A."/>
            <person name="Aono N."/>
            <person name="Aoyama T."/>
            <person name="Ambrose B.A."/>
            <person name="Ashton N.W."/>
            <person name="Axtell M.J."/>
            <person name="Barker E."/>
            <person name="Barker M.S."/>
            <person name="Bennetzen J.L."/>
            <person name="Bonawitz N.D."/>
            <person name="Chapple C."/>
            <person name="Cheng C."/>
            <person name="Correa L.G."/>
            <person name="Dacre M."/>
            <person name="DeBarry J."/>
            <person name="Dreyer I."/>
            <person name="Elias M."/>
            <person name="Engstrom E.M."/>
            <person name="Estelle M."/>
            <person name="Feng L."/>
            <person name="Finet C."/>
            <person name="Floyd S.K."/>
            <person name="Frommer W.B."/>
            <person name="Fujita T."/>
            <person name="Gramzow L."/>
            <person name="Gutensohn M."/>
            <person name="Harholt J."/>
            <person name="Hattori M."/>
            <person name="Heyl A."/>
            <person name="Hirai T."/>
            <person name="Hiwatashi Y."/>
            <person name="Ishikawa M."/>
            <person name="Iwata M."/>
            <person name="Karol K.G."/>
            <person name="Koehler B."/>
            <person name="Kolukisaoglu U."/>
            <person name="Kubo M."/>
            <person name="Kurata T."/>
            <person name="Lalonde S."/>
            <person name="Li K."/>
            <person name="Li Y."/>
            <person name="Litt A."/>
            <person name="Lyons E."/>
            <person name="Manning G."/>
            <person name="Maruyama T."/>
            <person name="Michael T.P."/>
            <person name="Mikami K."/>
            <person name="Miyazaki S."/>
            <person name="Morinaga S."/>
            <person name="Murata T."/>
            <person name="Mueller-Roeber B."/>
            <person name="Nelson D.R."/>
            <person name="Obara M."/>
            <person name="Oguri Y."/>
            <person name="Olmstead R.G."/>
            <person name="Onodera N."/>
            <person name="Petersen B.L."/>
            <person name="Pils B."/>
            <person name="Prigge M."/>
            <person name="Rensing S.A."/>
            <person name="Riano-Pachon D.M."/>
            <person name="Roberts A.W."/>
            <person name="Sato Y."/>
            <person name="Scheller H.V."/>
            <person name="Schulz B."/>
            <person name="Schulz C."/>
            <person name="Shakirov E.V."/>
            <person name="Shibagaki N."/>
            <person name="Shinohara N."/>
            <person name="Shippen D.E."/>
            <person name="Soerensen I."/>
            <person name="Sotooka R."/>
            <person name="Sugimoto N."/>
            <person name="Sugita M."/>
            <person name="Sumikawa N."/>
            <person name="Tanurdzic M."/>
            <person name="Theissen G."/>
            <person name="Ulvskov P."/>
            <person name="Wakazuki S."/>
            <person name="Weng J.K."/>
            <person name="Willats W.W."/>
            <person name="Wipf D."/>
            <person name="Wolf P.G."/>
            <person name="Yang L."/>
            <person name="Zimmer A.D."/>
            <person name="Zhu Q."/>
            <person name="Mitros T."/>
            <person name="Hellsten U."/>
            <person name="Loque D."/>
            <person name="Otillar R."/>
            <person name="Salamov A."/>
            <person name="Schmutz J."/>
            <person name="Shapiro H."/>
            <person name="Lindquist E."/>
            <person name="Lucas S."/>
            <person name="Rokhsar D."/>
            <person name="Grigoriev I.V."/>
        </authorList>
    </citation>
    <scope>NUCLEOTIDE SEQUENCE [LARGE SCALE GENOMIC DNA]</scope>
</reference>
<feature type="region of interest" description="Disordered" evidence="3">
    <location>
        <begin position="1259"/>
        <end position="1283"/>
    </location>
</feature>
<dbReference type="Proteomes" id="UP000001514">
    <property type="component" value="Unassembled WGS sequence"/>
</dbReference>
<dbReference type="SUPFAM" id="SSF53300">
    <property type="entry name" value="vWA-like"/>
    <property type="match status" value="1"/>
</dbReference>
<name>D8SDB3_SELML</name>
<organism evidence="6">
    <name type="scientific">Selaginella moellendorffii</name>
    <name type="common">Spikemoss</name>
    <dbReference type="NCBI Taxonomy" id="88036"/>
    <lineage>
        <taxon>Eukaryota</taxon>
        <taxon>Viridiplantae</taxon>
        <taxon>Streptophyta</taxon>
        <taxon>Embryophyta</taxon>
        <taxon>Tracheophyta</taxon>
        <taxon>Lycopodiopsida</taxon>
        <taxon>Selaginellales</taxon>
        <taxon>Selaginellaceae</taxon>
        <taxon>Selaginella</taxon>
    </lineage>
</organism>
<sequence>MAIQVFKDQFSLFADATLEFEDRVSAEFQDSTRLVTSDVAEATESARTQEWLKDATIGREQTKYLVMEAMRGGCQGHRAELSAVRVAKALAAMDGRDEAGVDDLKKAVGLRCGACDSTSALHCKMRLNSKITRDRHHLHHLRISKKSRRRTMKKMTRMKEEFIFDAEGGLVDAQLLSSAQQAQRRKGKAGRAKNVMFSGDRGRYIKPMLPKLWMLHSEPAAPYQKLRRQRAIEQGQSRKVYVEQSDLRAKRMARKAGALVIFVVDASGSMALSRMNNAKGAAMQLLADSYTSRDQVSIIPFRGDSAEVLLPPSRSIAMARKRLERLPCGGGSPLAHGLTTEEIREIAGKAVRVGLNAEKSGDVGRVMIVAITDGKYYYLPNASDAVVSAATKEALTDLKANAKVALEAMPAVVTQWENLWELSRRLLQPPPSRAYASTLGDLQDASALLLFMDQTCDFREEQVLGAVIGLLYTTELFSASPQAKSDCACHLSASGVQVFQLDCFVAYGEHLLANGFQSTGGGDRDNMTEGIEDAWLDFCTARGVQVVRSEVEDKYPVFPAEDEAELFSSPFRRKRSKKKKKKTKKRESDASSSSSSSSSGSGSSSMNPRAPTWPLGFSGDSVPTFFELAHRILHSKFFLSLPLENLGHNYQRFCKETKDPDGWVKAYAEMARTEPVLPVDSFRSPEESSYPLLRSQLRKLLEGLRSHGRDADLGCRGAAKEQQEVYTSIYLQERVPSCVELLQRLQCHSCLCGSWGGVLEVLVLTPQDYDTLGAPDNEMWRAVRKHIRYSMFYAEGKKVDPELVLPEVVRKYRPFIHVDRKWARLHPSLVHAELLQVPPMAPNSSVVFLRGFVRTAQVLSKMGPISKCSRAPLCFTVEGCKLQLDESDEVHAPKVELQLRTTLCGCNDGIHLASSGSSGGVPRDKLRVSRGIAGPGRRDEWSTSDAGSLCLIFWELITPKRLGIFSPKFTASSGISRLRSGHARWWLRYGERGAACVEGSWRLVSWKHDQVMRTLSLVEDNLGRRLGIAKNPQWMDVEEMTGGFLELVAGMCCHTLDRLAATRLGWIDVESSKNFPRDLLSVVLFEGVRADSLGSFEDRVFLDRAHFEVLYSTFCLTVEGCTLQLRVGGRSRPTAQGGLPVGTRFAKTTARQCSECRGEETVGHLLWECRVARAFWHQVVRIAGSFNTSDVFKVRAGDVAQWFAEARGVPGMGMDSDQGIRWKWRLPARFAASARRGDVQLDQVRRTQGNEAPVLLLHALPGPQPEGGSHVSSTSSSAPEVHA</sequence>
<dbReference type="InterPro" id="IPR036465">
    <property type="entry name" value="vWFA_dom_sf"/>
</dbReference>
<feature type="compositionally biased region" description="Basic residues" evidence="3">
    <location>
        <begin position="572"/>
        <end position="585"/>
    </location>
</feature>
<evidence type="ECO:0000256" key="3">
    <source>
        <dbReference type="SAM" id="MobiDB-lite"/>
    </source>
</evidence>
<dbReference type="Pfam" id="PF13519">
    <property type="entry name" value="VWA_2"/>
    <property type="match status" value="1"/>
</dbReference>
<dbReference type="STRING" id="88036.D8SDB3"/>
<dbReference type="InterPro" id="IPR041628">
    <property type="entry name" value="ChlI/MoxR_AAA_lid"/>
</dbReference>
<dbReference type="eggNOG" id="ENOG502QU3C">
    <property type="taxonomic scope" value="Eukaryota"/>
</dbReference>
<dbReference type="SMART" id="SM00327">
    <property type="entry name" value="VWA"/>
    <property type="match status" value="1"/>
</dbReference>
<feature type="compositionally biased region" description="Low complexity" evidence="3">
    <location>
        <begin position="1266"/>
        <end position="1283"/>
    </location>
</feature>
<accession>D8SDB3</accession>
<dbReference type="PANTHER" id="PTHR43473:SF2">
    <property type="entry name" value="MAGNESIUM-CHELATASE SUBUNIT CHLD, CHLOROPLASTIC"/>
    <property type="match status" value="1"/>
</dbReference>
<dbReference type="Gene3D" id="3.40.50.410">
    <property type="entry name" value="von Willebrand factor, type A domain"/>
    <property type="match status" value="1"/>
</dbReference>
<dbReference type="Gene3D" id="1.10.8.80">
    <property type="entry name" value="Magnesium chelatase subunit I, C-Terminal domain"/>
    <property type="match status" value="1"/>
</dbReference>
<dbReference type="PROSITE" id="PS50234">
    <property type="entry name" value="VWFA"/>
    <property type="match status" value="1"/>
</dbReference>
<keyword evidence="6" id="KW-1185">Reference proteome</keyword>
<feature type="region of interest" description="Disordered" evidence="3">
    <location>
        <begin position="572"/>
        <end position="608"/>
    </location>
</feature>
<comment type="pathway">
    <text evidence="2">Porphyrin-containing compound metabolism.</text>
</comment>
<evidence type="ECO:0000313" key="5">
    <source>
        <dbReference type="EMBL" id="EFJ17484.1"/>
    </source>
</evidence>
<dbReference type="EMBL" id="GL377613">
    <property type="protein sequence ID" value="EFJ17484.1"/>
    <property type="molecule type" value="Genomic_DNA"/>
</dbReference>
<proteinExistence type="predicted"/>
<dbReference type="Gramene" id="EFJ17484">
    <property type="protein sequence ID" value="EFJ17484"/>
    <property type="gene ID" value="SELMODRAFT_444832"/>
</dbReference>
<feature type="compositionally biased region" description="Low complexity" evidence="3">
    <location>
        <begin position="591"/>
        <end position="605"/>
    </location>
</feature>
<dbReference type="InParanoid" id="D8SDB3"/>
<gene>
    <name evidence="5" type="ORF">SELMODRAFT_444832</name>
</gene>
<evidence type="ECO:0000259" key="4">
    <source>
        <dbReference type="PROSITE" id="PS50234"/>
    </source>
</evidence>
<dbReference type="EC" id="6.6.1.1" evidence="1"/>
<evidence type="ECO:0000256" key="2">
    <source>
        <dbReference type="ARBA" id="ARBA00023444"/>
    </source>
</evidence>
<feature type="domain" description="VWFA" evidence="4">
    <location>
        <begin position="259"/>
        <end position="409"/>
    </location>
</feature>
<dbReference type="HOGENOM" id="CLU_262949_0_0_1"/>
<dbReference type="GO" id="GO:0016851">
    <property type="term" value="F:magnesium chelatase activity"/>
    <property type="evidence" value="ECO:0007669"/>
    <property type="project" value="UniProtKB-EC"/>
</dbReference>
<dbReference type="PANTHER" id="PTHR43473">
    <property type="entry name" value="MAGNESIUM-CHELATASE SUBUNIT CHLD, CHLOROPLASTIC"/>
    <property type="match status" value="1"/>
</dbReference>
<evidence type="ECO:0000313" key="6">
    <source>
        <dbReference type="Proteomes" id="UP000001514"/>
    </source>
</evidence>
<evidence type="ECO:0000256" key="1">
    <source>
        <dbReference type="ARBA" id="ARBA00012825"/>
    </source>
</evidence>
<dbReference type="KEGG" id="smo:SELMODRAFT_444832"/>